<evidence type="ECO:0000313" key="2">
    <source>
        <dbReference type="Proteomes" id="UP001595604"/>
    </source>
</evidence>
<gene>
    <name evidence="1" type="ORF">ACFOD9_09370</name>
</gene>
<organism evidence="1 2">
    <name type="scientific">Novosphingobium bradum</name>
    <dbReference type="NCBI Taxonomy" id="1737444"/>
    <lineage>
        <taxon>Bacteria</taxon>
        <taxon>Pseudomonadati</taxon>
        <taxon>Pseudomonadota</taxon>
        <taxon>Alphaproteobacteria</taxon>
        <taxon>Sphingomonadales</taxon>
        <taxon>Sphingomonadaceae</taxon>
        <taxon>Novosphingobium</taxon>
    </lineage>
</organism>
<sequence>MTASTGKGLPAPRMLRPFSKAETAYLTGGTQPAVSSVLTSSSKFLNSPLFRDAWAMTSLRRMGPDLPLNYCQPAMFRAVYDVIDPDEFCQAVEAEKAGNPEFRDWLGARRIAHYDPAAMAHNAPGTLGAAIRDFLLNSGMKIEFRDQREIDNDVDYILIQRAHTHDIQHIVTGYGANDLGELALATATGATDTGYFTPALAHFLNLIPNFICAARLMRSQLHYPAAMPHVYDALADGIALGKAVRLPLFMVDWEARLDQQLDAIATDLGFTRRDDSHWRDLDHLSRG</sequence>
<dbReference type="EMBL" id="JBHRTQ010000007">
    <property type="protein sequence ID" value="MFC3174462.1"/>
    <property type="molecule type" value="Genomic_DNA"/>
</dbReference>
<comment type="caution">
    <text evidence="1">The sequence shown here is derived from an EMBL/GenBank/DDBJ whole genome shotgun (WGS) entry which is preliminary data.</text>
</comment>
<keyword evidence="2" id="KW-1185">Reference proteome</keyword>
<reference evidence="2" key="1">
    <citation type="journal article" date="2019" name="Int. J. Syst. Evol. Microbiol.">
        <title>The Global Catalogue of Microorganisms (GCM) 10K type strain sequencing project: providing services to taxonomists for standard genome sequencing and annotation.</title>
        <authorList>
            <consortium name="The Broad Institute Genomics Platform"/>
            <consortium name="The Broad Institute Genome Sequencing Center for Infectious Disease"/>
            <person name="Wu L."/>
            <person name="Ma J."/>
        </authorList>
    </citation>
    <scope>NUCLEOTIDE SEQUENCE [LARGE SCALE GENOMIC DNA]</scope>
    <source>
        <strain evidence="2">KCTC 42984</strain>
    </source>
</reference>
<dbReference type="Proteomes" id="UP001595604">
    <property type="component" value="Unassembled WGS sequence"/>
</dbReference>
<name>A0ABV7IW73_9SPHN</name>
<protein>
    <submittedName>
        <fullName evidence="1">Coq4 family protein</fullName>
    </submittedName>
</protein>
<accession>A0ABV7IW73</accession>
<evidence type="ECO:0000313" key="1">
    <source>
        <dbReference type="EMBL" id="MFC3174462.1"/>
    </source>
</evidence>
<dbReference type="Pfam" id="PF05019">
    <property type="entry name" value="Coq4"/>
    <property type="match status" value="1"/>
</dbReference>
<dbReference type="RefSeq" id="WP_379509817.1">
    <property type="nucleotide sequence ID" value="NZ_JBHRTQ010000007.1"/>
</dbReference>
<proteinExistence type="predicted"/>
<dbReference type="InterPro" id="IPR007715">
    <property type="entry name" value="Coq4"/>
</dbReference>